<feature type="domain" description="Wax synthase" evidence="6">
    <location>
        <begin position="210"/>
        <end position="297"/>
    </location>
</feature>
<dbReference type="GO" id="GO:0016020">
    <property type="term" value="C:membrane"/>
    <property type="evidence" value="ECO:0007669"/>
    <property type="project" value="UniProtKB-SubCell"/>
</dbReference>
<evidence type="ECO:0000256" key="2">
    <source>
        <dbReference type="ARBA" id="ARBA00022692"/>
    </source>
</evidence>
<keyword evidence="4 5" id="KW-0472">Membrane</keyword>
<evidence type="ECO:0000256" key="4">
    <source>
        <dbReference type="ARBA" id="ARBA00023136"/>
    </source>
</evidence>
<comment type="subcellular location">
    <subcellularLocation>
        <location evidence="1">Membrane</location>
        <topology evidence="1">Multi-pass membrane protein</topology>
    </subcellularLocation>
</comment>
<name>A0AAD5YNV5_9AGAR</name>
<evidence type="ECO:0000313" key="7">
    <source>
        <dbReference type="EMBL" id="KAJ3563863.1"/>
    </source>
</evidence>
<feature type="transmembrane region" description="Helical" evidence="5">
    <location>
        <begin position="293"/>
        <end position="315"/>
    </location>
</feature>
<evidence type="ECO:0000259" key="6">
    <source>
        <dbReference type="Pfam" id="PF13813"/>
    </source>
</evidence>
<dbReference type="Proteomes" id="UP001213000">
    <property type="component" value="Unassembled WGS sequence"/>
</dbReference>
<feature type="transmembrane region" description="Helical" evidence="5">
    <location>
        <begin position="12"/>
        <end position="29"/>
    </location>
</feature>
<feature type="transmembrane region" description="Helical" evidence="5">
    <location>
        <begin position="66"/>
        <end position="85"/>
    </location>
</feature>
<dbReference type="EMBL" id="JANIEX010000716">
    <property type="protein sequence ID" value="KAJ3563863.1"/>
    <property type="molecule type" value="Genomic_DNA"/>
</dbReference>
<evidence type="ECO:0000256" key="5">
    <source>
        <dbReference type="SAM" id="Phobius"/>
    </source>
</evidence>
<feature type="transmembrane region" description="Helical" evidence="5">
    <location>
        <begin position="36"/>
        <end position="60"/>
    </location>
</feature>
<proteinExistence type="predicted"/>
<feature type="transmembrane region" description="Helical" evidence="5">
    <location>
        <begin position="260"/>
        <end position="281"/>
    </location>
</feature>
<accession>A0AAD5YNV5</accession>
<keyword evidence="3 5" id="KW-1133">Transmembrane helix</keyword>
<dbReference type="Pfam" id="PF13813">
    <property type="entry name" value="MBOAT_2"/>
    <property type="match status" value="1"/>
</dbReference>
<organism evidence="7 8">
    <name type="scientific">Leucocoprinus birnbaumii</name>
    <dbReference type="NCBI Taxonomy" id="56174"/>
    <lineage>
        <taxon>Eukaryota</taxon>
        <taxon>Fungi</taxon>
        <taxon>Dikarya</taxon>
        <taxon>Basidiomycota</taxon>
        <taxon>Agaricomycotina</taxon>
        <taxon>Agaricomycetes</taxon>
        <taxon>Agaricomycetidae</taxon>
        <taxon>Agaricales</taxon>
        <taxon>Agaricineae</taxon>
        <taxon>Agaricaceae</taxon>
        <taxon>Leucocoprinus</taxon>
    </lineage>
</organism>
<gene>
    <name evidence="7" type="ORF">NP233_g8663</name>
</gene>
<feature type="transmembrane region" description="Helical" evidence="5">
    <location>
        <begin position="327"/>
        <end position="347"/>
    </location>
</feature>
<keyword evidence="2 5" id="KW-0812">Transmembrane</keyword>
<keyword evidence="8" id="KW-1185">Reference proteome</keyword>
<evidence type="ECO:0000313" key="8">
    <source>
        <dbReference type="Proteomes" id="UP001213000"/>
    </source>
</evidence>
<comment type="caution">
    <text evidence="7">The sequence shown here is derived from an EMBL/GenBank/DDBJ whole genome shotgun (WGS) entry which is preliminary data.</text>
</comment>
<reference evidence="7" key="1">
    <citation type="submission" date="2022-07" db="EMBL/GenBank/DDBJ databases">
        <title>Genome Sequence of Leucocoprinus birnbaumii.</title>
        <authorList>
            <person name="Buettner E."/>
        </authorList>
    </citation>
    <scope>NUCLEOTIDE SEQUENCE</scope>
    <source>
        <strain evidence="7">VT141</strain>
    </source>
</reference>
<evidence type="ECO:0000256" key="1">
    <source>
        <dbReference type="ARBA" id="ARBA00004141"/>
    </source>
</evidence>
<dbReference type="InterPro" id="IPR032805">
    <property type="entry name" value="Wax_synthase_dom"/>
</dbReference>
<protein>
    <recommendedName>
        <fullName evidence="6">Wax synthase domain-containing protein</fullName>
    </recommendedName>
</protein>
<dbReference type="AlphaFoldDB" id="A0AAD5YNV5"/>
<evidence type="ECO:0000256" key="3">
    <source>
        <dbReference type="ARBA" id="ARBA00022989"/>
    </source>
</evidence>
<sequence length="390" mass="43766">MSYSTRRPSGLFLPLIVAYEAVIMLAYALKLSQYRPLLFIPVSLILCNIVLLSRSCAITAVPPVDFLLGATLLTQAFTAFDGIVLTDVQKTLCRIGETPGHVTSTSFAKRLAWALDLNFSPRGVGWAHEVPGLPKRPDSTLRSKRSFLLSQTYALLKTAIMAVILRAASDLEPMMWYGATPAWDEPLYFRVMASIAAPVVGVGISQPSEWRPLFGPLDASYTVRNYWSVTWHQILRKPLAKISDHILRKFFPRSAVRPTLAYRFIQLHLIFFLSGLIHLGAEFIVRGEGGINFLVFFILQPWIITLEEIIQYLVTGTASSRNRRPKLIWRLVGYVWVFCWCVALMPLSQGFINGRGLHYGVDFWVRKGGPSVSQRTEYPGSGLELSKVEA</sequence>